<dbReference type="Pfam" id="PF12796">
    <property type="entry name" value="Ank_2"/>
    <property type="match status" value="2"/>
</dbReference>
<evidence type="ECO:0000256" key="1">
    <source>
        <dbReference type="ARBA" id="ARBA00022737"/>
    </source>
</evidence>
<reference evidence="4 7" key="2">
    <citation type="submission" date="2019-06" db="EMBL/GenBank/DDBJ databases">
        <title>Whole genome shotgun sequence of Brevibacillus agri NBRC 15538.</title>
        <authorList>
            <person name="Hosoyama A."/>
            <person name="Uohara A."/>
            <person name="Ohji S."/>
            <person name="Ichikawa N."/>
        </authorList>
    </citation>
    <scope>NUCLEOTIDE SEQUENCE [LARGE SCALE GENOMIC DNA]</scope>
    <source>
        <strain evidence="4 7">NBRC 15538</strain>
    </source>
</reference>
<dbReference type="EMBL" id="BJOD01000058">
    <property type="protein sequence ID" value="GED28085.1"/>
    <property type="molecule type" value="Genomic_DNA"/>
</dbReference>
<dbReference type="RefSeq" id="WP_122953235.1">
    <property type="nucleotide sequence ID" value="NZ_BJOD01000058.1"/>
</dbReference>
<dbReference type="GeneID" id="82812916"/>
<evidence type="ECO:0000313" key="4">
    <source>
        <dbReference type="EMBL" id="GED28085.1"/>
    </source>
</evidence>
<dbReference type="OrthoDB" id="341379at2"/>
<feature type="repeat" description="ANK" evidence="3">
    <location>
        <begin position="140"/>
        <end position="172"/>
    </location>
</feature>
<dbReference type="Gene3D" id="1.25.40.20">
    <property type="entry name" value="Ankyrin repeat-containing domain"/>
    <property type="match status" value="1"/>
</dbReference>
<dbReference type="Proteomes" id="UP000276178">
    <property type="component" value="Unassembled WGS sequence"/>
</dbReference>
<dbReference type="SMART" id="SM00248">
    <property type="entry name" value="ANK"/>
    <property type="match status" value="5"/>
</dbReference>
<dbReference type="Proteomes" id="UP000317180">
    <property type="component" value="Unassembled WGS sequence"/>
</dbReference>
<evidence type="ECO:0000256" key="3">
    <source>
        <dbReference type="PROSITE-ProRule" id="PRU00023"/>
    </source>
</evidence>
<dbReference type="EMBL" id="RHHN01000058">
    <property type="protein sequence ID" value="RNB52033.1"/>
    <property type="molecule type" value="Genomic_DNA"/>
</dbReference>
<dbReference type="PROSITE" id="PS50297">
    <property type="entry name" value="ANK_REP_REGION"/>
    <property type="match status" value="2"/>
</dbReference>
<proteinExistence type="predicted"/>
<evidence type="ECO:0000256" key="2">
    <source>
        <dbReference type="ARBA" id="ARBA00023043"/>
    </source>
</evidence>
<dbReference type="InterPro" id="IPR002110">
    <property type="entry name" value="Ankyrin_rpt"/>
</dbReference>
<dbReference type="SUPFAM" id="SSF48403">
    <property type="entry name" value="Ankyrin repeat"/>
    <property type="match status" value="1"/>
</dbReference>
<keyword evidence="2 3" id="KW-0040">ANK repeat</keyword>
<protein>
    <submittedName>
        <fullName evidence="5">Uncharacterized protein</fullName>
    </submittedName>
</protein>
<name>A0A3M8ALL4_9BACL</name>
<dbReference type="PANTHER" id="PTHR24198">
    <property type="entry name" value="ANKYRIN REPEAT AND PROTEIN KINASE DOMAIN-CONTAINING PROTEIN"/>
    <property type="match status" value="1"/>
</dbReference>
<organism evidence="5 6">
    <name type="scientific">Brevibacillus agri</name>
    <dbReference type="NCBI Taxonomy" id="51101"/>
    <lineage>
        <taxon>Bacteria</taxon>
        <taxon>Bacillati</taxon>
        <taxon>Bacillota</taxon>
        <taxon>Bacilli</taxon>
        <taxon>Bacillales</taxon>
        <taxon>Paenibacillaceae</taxon>
        <taxon>Brevibacillus</taxon>
    </lineage>
</organism>
<dbReference type="InterPro" id="IPR036770">
    <property type="entry name" value="Ankyrin_rpt-contain_sf"/>
</dbReference>
<feature type="repeat" description="ANK" evidence="3">
    <location>
        <begin position="178"/>
        <end position="210"/>
    </location>
</feature>
<keyword evidence="7" id="KW-1185">Reference proteome</keyword>
<reference evidence="5 6" key="1">
    <citation type="submission" date="2018-10" db="EMBL/GenBank/DDBJ databases">
        <title>Phylogenomics of Brevibacillus.</title>
        <authorList>
            <person name="Dunlap C."/>
        </authorList>
    </citation>
    <scope>NUCLEOTIDE SEQUENCE [LARGE SCALE GENOMIC DNA]</scope>
    <source>
        <strain evidence="5 6">NRRL NRS 1219</strain>
    </source>
</reference>
<evidence type="ECO:0000313" key="7">
    <source>
        <dbReference type="Proteomes" id="UP000317180"/>
    </source>
</evidence>
<dbReference type="AlphaFoldDB" id="A0A3M8ALL4"/>
<accession>A0A3M8ALL4</accession>
<dbReference type="PROSITE" id="PS50088">
    <property type="entry name" value="ANK_REPEAT"/>
    <property type="match status" value="3"/>
</dbReference>
<feature type="repeat" description="ANK" evidence="3">
    <location>
        <begin position="48"/>
        <end position="80"/>
    </location>
</feature>
<comment type="caution">
    <text evidence="5">The sequence shown here is derived from an EMBL/GenBank/DDBJ whole genome shotgun (WGS) entry which is preliminary data.</text>
</comment>
<keyword evidence="1" id="KW-0677">Repeat</keyword>
<evidence type="ECO:0000313" key="5">
    <source>
        <dbReference type="EMBL" id="RNB52033.1"/>
    </source>
</evidence>
<gene>
    <name evidence="4" type="ORF">BAG01nite_41870</name>
    <name evidence="5" type="ORF">EB820_19340</name>
</gene>
<evidence type="ECO:0000313" key="6">
    <source>
        <dbReference type="Proteomes" id="UP000276178"/>
    </source>
</evidence>
<dbReference type="PANTHER" id="PTHR24198:SF165">
    <property type="entry name" value="ANKYRIN REPEAT-CONTAINING PROTEIN-RELATED"/>
    <property type="match status" value="1"/>
</dbReference>
<sequence length="364" mass="40847">MVKLKDIGSFEVLPEIAAHIYEGNVAALQAAIAAGWDVEEKIVLSQYTTVSPLELALVAEKLEVVKLLVEHGVNLNAKDEPAFLIAVRYCKEDIVRYLAAQGARLDMKNRVGSGAYAQAYYGNKKNIPLIHELGLDIRLHGGDVLRMAVSDHDRKTVDYLLDHGVDINYNQPDMVYPYRATPLTVATRMGNLAMAKHLVERGADVTLAEKGGERPYTIAVSSKHEELAAYLKSLEPAKFHDVENRKYELQTYKLSAELVRFLTGDNLRVELAENEYGMGYIDFFSLADTIELKVGRQKLLRLSADIENYSHLHLVWNPKKKGMIGCYDEEHGEYADLGSFAEFLAQPEVDLVRFMEGEVEEKKA</sequence>